<gene>
    <name evidence="1" type="ORF">OV079_39925</name>
</gene>
<keyword evidence="2" id="KW-1185">Reference proteome</keyword>
<dbReference type="Proteomes" id="UP001150924">
    <property type="component" value="Unassembled WGS sequence"/>
</dbReference>
<sequence>MLAVGAADPERELPGLAALGLVVEDPEQEFGAVEVVVAGLLQTQLAVSRMPGPGRSNSSPDASGTTCPFSRFHRDMFFQTLSFARILDRSRASDLASSP</sequence>
<proteinExistence type="predicted"/>
<comment type="caution">
    <text evidence="1">The sequence shown here is derived from an EMBL/GenBank/DDBJ whole genome shotgun (WGS) entry which is preliminary data.</text>
</comment>
<dbReference type="EMBL" id="JAPNKE010000002">
    <property type="protein sequence ID" value="MCY1011628.1"/>
    <property type="molecule type" value="Genomic_DNA"/>
</dbReference>
<name>A0A9X3F4V6_9BACT</name>
<dbReference type="AlphaFoldDB" id="A0A9X3F4V6"/>
<reference evidence="1" key="1">
    <citation type="submission" date="2022-11" db="EMBL/GenBank/DDBJ databases">
        <title>Minimal conservation of predation-associated metabolite biosynthetic gene clusters underscores biosynthetic potential of Myxococcota including descriptions for ten novel species: Archangium lansinium sp. nov., Myxococcus landrumus sp. nov., Nannocystis bai.</title>
        <authorList>
            <person name="Ahearne A."/>
            <person name="Stevens C."/>
            <person name="Phillips K."/>
        </authorList>
    </citation>
    <scope>NUCLEOTIDE SEQUENCE</scope>
    <source>
        <strain evidence="1">Na p29</strain>
    </source>
</reference>
<dbReference type="RefSeq" id="WP_267774915.1">
    <property type="nucleotide sequence ID" value="NZ_JAPNKE010000002.1"/>
</dbReference>
<evidence type="ECO:0000313" key="1">
    <source>
        <dbReference type="EMBL" id="MCY1011628.1"/>
    </source>
</evidence>
<organism evidence="1 2">
    <name type="scientific">Nannocystis pusilla</name>
    <dbReference type="NCBI Taxonomy" id="889268"/>
    <lineage>
        <taxon>Bacteria</taxon>
        <taxon>Pseudomonadati</taxon>
        <taxon>Myxococcota</taxon>
        <taxon>Polyangia</taxon>
        <taxon>Nannocystales</taxon>
        <taxon>Nannocystaceae</taxon>
        <taxon>Nannocystis</taxon>
    </lineage>
</organism>
<evidence type="ECO:0000313" key="2">
    <source>
        <dbReference type="Proteomes" id="UP001150924"/>
    </source>
</evidence>
<accession>A0A9X3F4V6</accession>
<protein>
    <submittedName>
        <fullName evidence="1">Uncharacterized protein</fullName>
    </submittedName>
</protein>